<dbReference type="CDD" id="cd00092">
    <property type="entry name" value="HTH_CRP"/>
    <property type="match status" value="1"/>
</dbReference>
<dbReference type="SUPFAM" id="SSF46785">
    <property type="entry name" value="Winged helix' DNA-binding domain"/>
    <property type="match status" value="1"/>
</dbReference>
<organism evidence="7 8">
    <name type="scientific">Planococcus massiliensis</name>
    <dbReference type="NCBI Taxonomy" id="1499687"/>
    <lineage>
        <taxon>Bacteria</taxon>
        <taxon>Bacillati</taxon>
        <taxon>Bacillota</taxon>
        <taxon>Bacilli</taxon>
        <taxon>Bacillales</taxon>
        <taxon>Caryophanaceae</taxon>
        <taxon>Planococcus</taxon>
    </lineage>
</organism>
<dbReference type="Pfam" id="PF13545">
    <property type="entry name" value="HTH_Crp_2"/>
    <property type="match status" value="1"/>
</dbReference>
<dbReference type="Pfam" id="PF00027">
    <property type="entry name" value="cNMP_binding"/>
    <property type="match status" value="1"/>
</dbReference>
<dbReference type="InterPro" id="IPR014710">
    <property type="entry name" value="RmlC-like_jellyroll"/>
</dbReference>
<dbReference type="GO" id="GO:0003700">
    <property type="term" value="F:DNA-binding transcription factor activity"/>
    <property type="evidence" value="ECO:0007669"/>
    <property type="project" value="TreeGrafter"/>
</dbReference>
<dbReference type="PROSITE" id="PS51063">
    <property type="entry name" value="HTH_CRP_2"/>
    <property type="match status" value="1"/>
</dbReference>
<dbReference type="GO" id="GO:0003677">
    <property type="term" value="F:DNA binding"/>
    <property type="evidence" value="ECO:0007669"/>
    <property type="project" value="UniProtKB-KW"/>
</dbReference>
<gene>
    <name evidence="7" type="primary">fnr</name>
    <name evidence="7" type="ORF">BN1080_00245</name>
</gene>
<dbReference type="GO" id="GO:0005829">
    <property type="term" value="C:cytosol"/>
    <property type="evidence" value="ECO:0007669"/>
    <property type="project" value="TreeGrafter"/>
</dbReference>
<keyword evidence="1" id="KW-0805">Transcription regulation</keyword>
<keyword evidence="3" id="KW-0010">Activator</keyword>
<keyword evidence="2" id="KW-0238">DNA-binding</keyword>
<dbReference type="PANTHER" id="PTHR24567">
    <property type="entry name" value="CRP FAMILY TRANSCRIPTIONAL REGULATORY PROTEIN"/>
    <property type="match status" value="1"/>
</dbReference>
<proteinExistence type="predicted"/>
<dbReference type="PROSITE" id="PS50042">
    <property type="entry name" value="CNMP_BINDING_3"/>
    <property type="match status" value="1"/>
</dbReference>
<dbReference type="InterPro" id="IPR012318">
    <property type="entry name" value="HTH_CRP"/>
</dbReference>
<evidence type="ECO:0000313" key="7">
    <source>
        <dbReference type="EMBL" id="CEG21337.1"/>
    </source>
</evidence>
<dbReference type="Proteomes" id="UP000043699">
    <property type="component" value="Unassembled WGS sequence"/>
</dbReference>
<dbReference type="InterPro" id="IPR050397">
    <property type="entry name" value="Env_Response_Regulators"/>
</dbReference>
<evidence type="ECO:0000256" key="4">
    <source>
        <dbReference type="ARBA" id="ARBA00023163"/>
    </source>
</evidence>
<feature type="domain" description="Cyclic nucleotide-binding" evidence="5">
    <location>
        <begin position="25"/>
        <end position="85"/>
    </location>
</feature>
<evidence type="ECO:0000256" key="2">
    <source>
        <dbReference type="ARBA" id="ARBA00023125"/>
    </source>
</evidence>
<dbReference type="Gene3D" id="2.60.120.10">
    <property type="entry name" value="Jelly Rolls"/>
    <property type="match status" value="1"/>
</dbReference>
<dbReference type="InterPro" id="IPR000595">
    <property type="entry name" value="cNMP-bd_dom"/>
</dbReference>
<protein>
    <submittedName>
        <fullName evidence="7">Anaerobic regulatory protein</fullName>
    </submittedName>
</protein>
<dbReference type="AlphaFoldDB" id="A0A098EHP4"/>
<dbReference type="SMART" id="SM00419">
    <property type="entry name" value="HTH_CRP"/>
    <property type="match status" value="1"/>
</dbReference>
<evidence type="ECO:0000259" key="6">
    <source>
        <dbReference type="PROSITE" id="PS51063"/>
    </source>
</evidence>
<feature type="domain" description="HTH crp-type" evidence="6">
    <location>
        <begin position="141"/>
        <end position="214"/>
    </location>
</feature>
<dbReference type="PANTHER" id="PTHR24567:SF74">
    <property type="entry name" value="HTH-TYPE TRANSCRIPTIONAL REGULATOR ARCR"/>
    <property type="match status" value="1"/>
</dbReference>
<name>A0A098EHP4_9BACL</name>
<dbReference type="STRING" id="1499687.BN1080_00245"/>
<evidence type="ECO:0000256" key="3">
    <source>
        <dbReference type="ARBA" id="ARBA00023159"/>
    </source>
</evidence>
<dbReference type="InterPro" id="IPR036388">
    <property type="entry name" value="WH-like_DNA-bd_sf"/>
</dbReference>
<dbReference type="SUPFAM" id="SSF51206">
    <property type="entry name" value="cAMP-binding domain-like"/>
    <property type="match status" value="1"/>
</dbReference>
<dbReference type="SMART" id="SM00100">
    <property type="entry name" value="cNMP"/>
    <property type="match status" value="1"/>
</dbReference>
<reference evidence="7 8" key="1">
    <citation type="submission" date="2014-09" db="EMBL/GenBank/DDBJ databases">
        <authorList>
            <person name="Urmite Genomes Urmite Genomes"/>
        </authorList>
    </citation>
    <scope>NUCLEOTIDE SEQUENCE [LARGE SCALE GENOMIC DNA]</scope>
    <source>
        <strain evidence="7 8">ES2</strain>
    </source>
</reference>
<dbReference type="InterPro" id="IPR036390">
    <property type="entry name" value="WH_DNA-bd_sf"/>
</dbReference>
<accession>A0A098EHP4</accession>
<dbReference type="Gene3D" id="1.10.10.10">
    <property type="entry name" value="Winged helix-like DNA-binding domain superfamily/Winged helix DNA-binding domain"/>
    <property type="match status" value="1"/>
</dbReference>
<evidence type="ECO:0000259" key="5">
    <source>
        <dbReference type="PROSITE" id="PS50042"/>
    </source>
</evidence>
<keyword evidence="8" id="KW-1185">Reference proteome</keyword>
<sequence>MERTAATQKFTMEMDLHADIKKIVKSYPKNSYLFREGDDVKGIYIIQSGKVQIGKVTPDGRELTLKICGPDQIVGEITVFSEAAKYMLDARAIEPVVCTKIAIEDLEEGLLKNPKLSAAFMKWMGIDQQKTQTKFRDLLLHGKKGALYSTFIRLSNSYGVQQPEGILIDLALTNQELANFCGMTREVVNRMLSELKKEQVISMVNGKMLIHDLSYLKTEINCENCPISFCKID</sequence>
<evidence type="ECO:0000313" key="8">
    <source>
        <dbReference type="Proteomes" id="UP000043699"/>
    </source>
</evidence>
<dbReference type="InterPro" id="IPR018490">
    <property type="entry name" value="cNMP-bd_dom_sf"/>
</dbReference>
<keyword evidence="4" id="KW-0804">Transcription</keyword>
<dbReference type="EMBL" id="CCXS01000001">
    <property type="protein sequence ID" value="CEG21337.1"/>
    <property type="molecule type" value="Genomic_DNA"/>
</dbReference>
<dbReference type="CDD" id="cd00038">
    <property type="entry name" value="CAP_ED"/>
    <property type="match status" value="1"/>
</dbReference>
<evidence type="ECO:0000256" key="1">
    <source>
        <dbReference type="ARBA" id="ARBA00023015"/>
    </source>
</evidence>
<dbReference type="PRINTS" id="PR00034">
    <property type="entry name" value="HTHCRP"/>
</dbReference>